<dbReference type="AlphaFoldDB" id="A0AAV3NUY8"/>
<evidence type="ECO:0000313" key="2">
    <source>
        <dbReference type="Proteomes" id="UP001454036"/>
    </source>
</evidence>
<sequence>MCTFCVTVWRKLLLYLNEHHGPQQWNAEVEWTMTKGMGKSFSSRLRRLCFAAAIYHIWAARNTTIFYGK</sequence>
<reference evidence="1 2" key="1">
    <citation type="submission" date="2024-01" db="EMBL/GenBank/DDBJ databases">
        <title>The complete chloroplast genome sequence of Lithospermum erythrorhizon: insights into the phylogenetic relationship among Boraginaceae species and the maternal lineages of purple gromwells.</title>
        <authorList>
            <person name="Okada T."/>
            <person name="Watanabe K."/>
        </authorList>
    </citation>
    <scope>NUCLEOTIDE SEQUENCE [LARGE SCALE GENOMIC DNA]</scope>
</reference>
<organism evidence="1 2">
    <name type="scientific">Lithospermum erythrorhizon</name>
    <name type="common">Purple gromwell</name>
    <name type="synonym">Lithospermum officinale var. erythrorhizon</name>
    <dbReference type="NCBI Taxonomy" id="34254"/>
    <lineage>
        <taxon>Eukaryota</taxon>
        <taxon>Viridiplantae</taxon>
        <taxon>Streptophyta</taxon>
        <taxon>Embryophyta</taxon>
        <taxon>Tracheophyta</taxon>
        <taxon>Spermatophyta</taxon>
        <taxon>Magnoliopsida</taxon>
        <taxon>eudicotyledons</taxon>
        <taxon>Gunneridae</taxon>
        <taxon>Pentapetalae</taxon>
        <taxon>asterids</taxon>
        <taxon>lamiids</taxon>
        <taxon>Boraginales</taxon>
        <taxon>Boraginaceae</taxon>
        <taxon>Boraginoideae</taxon>
        <taxon>Lithospermeae</taxon>
        <taxon>Lithospermum</taxon>
    </lineage>
</organism>
<proteinExistence type="predicted"/>
<dbReference type="EMBL" id="BAABME010000456">
    <property type="protein sequence ID" value="GAA0142936.1"/>
    <property type="molecule type" value="Genomic_DNA"/>
</dbReference>
<accession>A0AAV3NUY8</accession>
<evidence type="ECO:0000313" key="1">
    <source>
        <dbReference type="EMBL" id="GAA0142936.1"/>
    </source>
</evidence>
<comment type="caution">
    <text evidence="1">The sequence shown here is derived from an EMBL/GenBank/DDBJ whole genome shotgun (WGS) entry which is preliminary data.</text>
</comment>
<name>A0AAV3NUY8_LITER</name>
<dbReference type="Proteomes" id="UP001454036">
    <property type="component" value="Unassembled WGS sequence"/>
</dbReference>
<protein>
    <recommendedName>
        <fullName evidence="3">Reverse transcriptase</fullName>
    </recommendedName>
</protein>
<gene>
    <name evidence="1" type="ORF">LIER_03728</name>
</gene>
<keyword evidence="2" id="KW-1185">Reference proteome</keyword>
<evidence type="ECO:0008006" key="3">
    <source>
        <dbReference type="Google" id="ProtNLM"/>
    </source>
</evidence>